<feature type="transmembrane region" description="Helical" evidence="15">
    <location>
        <begin position="303"/>
        <end position="321"/>
    </location>
</feature>
<dbReference type="EMBL" id="BQFW01000014">
    <property type="protein sequence ID" value="GJJ77662.1"/>
    <property type="molecule type" value="Genomic_DNA"/>
</dbReference>
<organism evidence="17 18">
    <name type="scientific">Entomortierella parvispora</name>
    <dbReference type="NCBI Taxonomy" id="205924"/>
    <lineage>
        <taxon>Eukaryota</taxon>
        <taxon>Fungi</taxon>
        <taxon>Fungi incertae sedis</taxon>
        <taxon>Mucoromycota</taxon>
        <taxon>Mortierellomycotina</taxon>
        <taxon>Mortierellomycetes</taxon>
        <taxon>Mortierellales</taxon>
        <taxon>Mortierellaceae</taxon>
        <taxon>Entomortierella</taxon>
    </lineage>
</organism>
<evidence type="ECO:0000256" key="8">
    <source>
        <dbReference type="ARBA" id="ARBA00022989"/>
    </source>
</evidence>
<dbReference type="OrthoDB" id="167398at2759"/>
<dbReference type="GO" id="GO:0052851">
    <property type="term" value="F:ferric-chelate reductase (NADPH) activity"/>
    <property type="evidence" value="ECO:0007669"/>
    <property type="project" value="UniProtKB-EC"/>
</dbReference>
<dbReference type="SFLD" id="SFLDS00052">
    <property type="entry name" value="Ferric_Reductase_Domain"/>
    <property type="match status" value="1"/>
</dbReference>
<feature type="transmembrane region" description="Helical" evidence="15">
    <location>
        <begin position="425"/>
        <end position="442"/>
    </location>
</feature>
<evidence type="ECO:0000256" key="6">
    <source>
        <dbReference type="ARBA" id="ARBA00022692"/>
    </source>
</evidence>
<comment type="catalytic activity">
    <reaction evidence="13">
        <text>2 a Fe(II)-siderophore + NADP(+) + H(+) = 2 a Fe(III)-siderophore + NADPH</text>
        <dbReference type="Rhea" id="RHEA:28795"/>
        <dbReference type="Rhea" id="RHEA-COMP:11342"/>
        <dbReference type="Rhea" id="RHEA-COMP:11344"/>
        <dbReference type="ChEBI" id="CHEBI:15378"/>
        <dbReference type="ChEBI" id="CHEBI:29033"/>
        <dbReference type="ChEBI" id="CHEBI:29034"/>
        <dbReference type="ChEBI" id="CHEBI:57783"/>
        <dbReference type="ChEBI" id="CHEBI:58349"/>
        <dbReference type="EC" id="1.16.1.9"/>
    </reaction>
</comment>
<dbReference type="Pfam" id="PF01794">
    <property type="entry name" value="Ferric_reduct"/>
    <property type="match status" value="1"/>
</dbReference>
<feature type="compositionally biased region" description="Low complexity" evidence="14">
    <location>
        <begin position="545"/>
        <end position="560"/>
    </location>
</feature>
<dbReference type="PANTHER" id="PTHR32361:SF9">
    <property type="entry name" value="FERRIC REDUCTASE TRANSMEMBRANE COMPONENT 3-RELATED"/>
    <property type="match status" value="1"/>
</dbReference>
<dbReference type="CDD" id="cd06186">
    <property type="entry name" value="NOX_Duox_like_FAD_NADP"/>
    <property type="match status" value="1"/>
</dbReference>
<feature type="domain" description="FAD-binding FR-type" evidence="16">
    <location>
        <begin position="313"/>
        <end position="416"/>
    </location>
</feature>
<keyword evidence="9" id="KW-0560">Oxidoreductase</keyword>
<feature type="transmembrane region" description="Helical" evidence="15">
    <location>
        <begin position="144"/>
        <end position="165"/>
    </location>
</feature>
<dbReference type="EC" id="1.16.1.9" evidence="3"/>
<dbReference type="GO" id="GO:0005886">
    <property type="term" value="C:plasma membrane"/>
    <property type="evidence" value="ECO:0007669"/>
    <property type="project" value="UniProtKB-SubCell"/>
</dbReference>
<keyword evidence="6 15" id="KW-0812">Transmembrane</keyword>
<sequence length="645" mass="71656">MDMPMSMTTPWNSNLTYAIGWCSVLFFPVLILTLRHLFTSLFAYFAPSRTSALDSDEDDEDEGEHHELTAAGLKSTSGQGVKTTTATTTVAHTIIPQSPEDSALPPSQLPPVHTSSPRWSFSRLENWVVNKASATLYIASPVHLVAGATLLALIFLSVLAVLLLYNDDLVLNSNRAGFLGLSCIPFLFAFTGKNSIISLITGMSHHRLNQVHRFLGLCLFILISVHMGFMIHSWMPWKFLLTAQLATTKVRYGLATYTTLSLIVLTSLWPVRRFAYEVFVLSHTLFLVFLVLVGLHTPYAMRFTAAGIVCYILNVFTGWCVRTHMALAQATVFQDRLTRICMDKPIQHLPGQHLYICVPSMSLIQWHPFTISSTDHNSVTVHARAVGGFTKKLCCWPENTQRRVMLAGPYGEGVRVGRGLDTEKVVFLAAGSGLAYIVPILMDLLHHRQRSSVATCPIEVVWCVRDPDEVQWFQEEIELALGAAQGYLDSEKEKGEDTELIKHERQETRLRIKIHYTNLAFGDQESLVVSVPPTSPPPKRQELQSATSSSTSDSAPSRSISTTIAPVKTTLNVPFAGDERVQWERIRLDVGAYVRGQIESTAKDQVLDMVACGPALMLTQVHNAVALTESLSGCKVQLHTERFYL</sequence>
<keyword evidence="11 15" id="KW-0472">Membrane</keyword>
<dbReference type="SFLD" id="SFLDG01168">
    <property type="entry name" value="Ferric_reductase_subgroup_(FRE"/>
    <property type="match status" value="1"/>
</dbReference>
<evidence type="ECO:0000256" key="12">
    <source>
        <dbReference type="ARBA" id="ARBA00023180"/>
    </source>
</evidence>
<evidence type="ECO:0000259" key="16">
    <source>
        <dbReference type="PROSITE" id="PS51384"/>
    </source>
</evidence>
<dbReference type="PANTHER" id="PTHR32361">
    <property type="entry name" value="FERRIC/CUPRIC REDUCTASE TRANSMEMBRANE COMPONENT"/>
    <property type="match status" value="1"/>
</dbReference>
<dbReference type="Pfam" id="PF08022">
    <property type="entry name" value="FAD_binding_8"/>
    <property type="match status" value="1"/>
</dbReference>
<dbReference type="InterPro" id="IPR013112">
    <property type="entry name" value="FAD-bd_8"/>
</dbReference>
<keyword evidence="18" id="KW-1185">Reference proteome</keyword>
<proteinExistence type="inferred from homology"/>
<keyword evidence="7" id="KW-0249">Electron transport</keyword>
<protein>
    <recommendedName>
        <fullName evidence="3">ferric-chelate reductase (NADPH)</fullName>
        <ecNumber evidence="3">1.16.1.9</ecNumber>
    </recommendedName>
</protein>
<dbReference type="Proteomes" id="UP000827284">
    <property type="component" value="Unassembled WGS sequence"/>
</dbReference>
<comment type="similarity">
    <text evidence="2">Belongs to the ferric reductase (FRE) family.</text>
</comment>
<gene>
    <name evidence="17" type="ORF">EMPS_10021</name>
</gene>
<evidence type="ECO:0000256" key="2">
    <source>
        <dbReference type="ARBA" id="ARBA00006278"/>
    </source>
</evidence>
<keyword evidence="4" id="KW-0813">Transport</keyword>
<feature type="region of interest" description="Disordered" evidence="14">
    <location>
        <begin position="53"/>
        <end position="82"/>
    </location>
</feature>
<feature type="transmembrane region" description="Helical" evidence="15">
    <location>
        <begin position="177"/>
        <end position="202"/>
    </location>
</feature>
<comment type="subcellular location">
    <subcellularLocation>
        <location evidence="1">Cell membrane</location>
        <topology evidence="1">Multi-pass membrane protein</topology>
    </subcellularLocation>
</comment>
<dbReference type="AlphaFoldDB" id="A0A9P3M0X5"/>
<feature type="transmembrane region" description="Helical" evidence="15">
    <location>
        <begin position="254"/>
        <end position="271"/>
    </location>
</feature>
<evidence type="ECO:0000256" key="4">
    <source>
        <dbReference type="ARBA" id="ARBA00022448"/>
    </source>
</evidence>
<evidence type="ECO:0000256" key="7">
    <source>
        <dbReference type="ARBA" id="ARBA00022982"/>
    </source>
</evidence>
<feature type="transmembrane region" description="Helical" evidence="15">
    <location>
        <begin position="214"/>
        <end position="234"/>
    </location>
</feature>
<dbReference type="Gene3D" id="2.40.30.10">
    <property type="entry name" value="Translation factors"/>
    <property type="match status" value="1"/>
</dbReference>
<accession>A0A9P3M0X5</accession>
<evidence type="ECO:0000256" key="3">
    <source>
        <dbReference type="ARBA" id="ARBA00012668"/>
    </source>
</evidence>
<name>A0A9P3M0X5_9FUNG</name>
<dbReference type="InterPro" id="IPR013121">
    <property type="entry name" value="Fe_red_NAD-bd_6"/>
</dbReference>
<dbReference type="GO" id="GO:0006879">
    <property type="term" value="P:intracellular iron ion homeostasis"/>
    <property type="evidence" value="ECO:0007669"/>
    <property type="project" value="TreeGrafter"/>
</dbReference>
<evidence type="ECO:0000256" key="15">
    <source>
        <dbReference type="SAM" id="Phobius"/>
    </source>
</evidence>
<keyword evidence="12" id="KW-0325">Glycoprotein</keyword>
<keyword evidence="10" id="KW-0406">Ion transport</keyword>
<evidence type="ECO:0000313" key="18">
    <source>
        <dbReference type="Proteomes" id="UP000827284"/>
    </source>
</evidence>
<reference evidence="17" key="2">
    <citation type="journal article" date="2022" name="Microbiol. Resour. Announc.">
        <title>Whole-Genome Sequence of Entomortierella parvispora E1425, a Mucoromycotan Fungus Associated with Burkholderiaceae-Related Endosymbiotic Bacteria.</title>
        <authorList>
            <person name="Herlambang A."/>
            <person name="Guo Y."/>
            <person name="Takashima Y."/>
            <person name="Narisawa K."/>
            <person name="Ohta H."/>
            <person name="Nishizawa T."/>
        </authorList>
    </citation>
    <scope>NUCLEOTIDE SEQUENCE</scope>
    <source>
        <strain evidence="17">E1425</strain>
    </source>
</reference>
<dbReference type="InterPro" id="IPR039261">
    <property type="entry name" value="FNR_nucleotide-bd"/>
</dbReference>
<dbReference type="Gene3D" id="3.40.50.80">
    <property type="entry name" value="Nucleotide-binding domain of ferredoxin-NADP reductase (FNR) module"/>
    <property type="match status" value="1"/>
</dbReference>
<evidence type="ECO:0000256" key="14">
    <source>
        <dbReference type="SAM" id="MobiDB-lite"/>
    </source>
</evidence>
<dbReference type="SUPFAM" id="SSF63380">
    <property type="entry name" value="Riboflavin synthase domain-like"/>
    <property type="match status" value="1"/>
</dbReference>
<comment type="caution">
    <text evidence="17">The sequence shown here is derived from an EMBL/GenBank/DDBJ whole genome shotgun (WGS) entry which is preliminary data.</text>
</comment>
<evidence type="ECO:0000256" key="5">
    <source>
        <dbReference type="ARBA" id="ARBA00022475"/>
    </source>
</evidence>
<dbReference type="SUPFAM" id="SSF52343">
    <property type="entry name" value="Ferredoxin reductase-like, C-terminal NADP-linked domain"/>
    <property type="match status" value="1"/>
</dbReference>
<dbReference type="InterPro" id="IPR017938">
    <property type="entry name" value="Riboflavin_synthase-like_b-brl"/>
</dbReference>
<dbReference type="InterPro" id="IPR051410">
    <property type="entry name" value="Ferric/Cupric_Reductase"/>
</dbReference>
<keyword evidence="8 15" id="KW-1133">Transmembrane helix</keyword>
<dbReference type="GO" id="GO:0015677">
    <property type="term" value="P:copper ion import"/>
    <property type="evidence" value="ECO:0007669"/>
    <property type="project" value="TreeGrafter"/>
</dbReference>
<feature type="transmembrane region" description="Helical" evidence="15">
    <location>
        <begin position="15"/>
        <end position="34"/>
    </location>
</feature>
<dbReference type="PROSITE" id="PS51384">
    <property type="entry name" value="FAD_FR"/>
    <property type="match status" value="1"/>
</dbReference>
<dbReference type="InterPro" id="IPR013130">
    <property type="entry name" value="Fe3_Rdtase_TM_dom"/>
</dbReference>
<dbReference type="Pfam" id="PF08030">
    <property type="entry name" value="NAD_binding_6"/>
    <property type="match status" value="1"/>
</dbReference>
<reference evidence="17" key="1">
    <citation type="submission" date="2021-11" db="EMBL/GenBank/DDBJ databases">
        <authorList>
            <person name="Herlambang A."/>
            <person name="Guo Y."/>
            <person name="Takashima Y."/>
            <person name="Nishizawa T."/>
        </authorList>
    </citation>
    <scope>NUCLEOTIDE SEQUENCE</scope>
    <source>
        <strain evidence="17">E1425</strain>
    </source>
</reference>
<feature type="region of interest" description="Disordered" evidence="14">
    <location>
        <begin position="528"/>
        <end position="560"/>
    </location>
</feature>
<feature type="transmembrane region" description="Helical" evidence="15">
    <location>
        <begin position="278"/>
        <end position="297"/>
    </location>
</feature>
<evidence type="ECO:0000256" key="1">
    <source>
        <dbReference type="ARBA" id="ARBA00004651"/>
    </source>
</evidence>
<evidence type="ECO:0000313" key="17">
    <source>
        <dbReference type="EMBL" id="GJJ77662.1"/>
    </source>
</evidence>
<dbReference type="GO" id="GO:0006826">
    <property type="term" value="P:iron ion transport"/>
    <property type="evidence" value="ECO:0007669"/>
    <property type="project" value="TreeGrafter"/>
</dbReference>
<evidence type="ECO:0000256" key="10">
    <source>
        <dbReference type="ARBA" id="ARBA00023065"/>
    </source>
</evidence>
<evidence type="ECO:0000256" key="13">
    <source>
        <dbReference type="ARBA" id="ARBA00048483"/>
    </source>
</evidence>
<evidence type="ECO:0000256" key="9">
    <source>
        <dbReference type="ARBA" id="ARBA00023002"/>
    </source>
</evidence>
<dbReference type="InterPro" id="IPR017927">
    <property type="entry name" value="FAD-bd_FR_type"/>
</dbReference>
<evidence type="ECO:0000256" key="11">
    <source>
        <dbReference type="ARBA" id="ARBA00023136"/>
    </source>
</evidence>
<keyword evidence="5" id="KW-1003">Cell membrane</keyword>